<organism evidence="1 2">
    <name type="scientific">Enterobacter asburiae</name>
    <dbReference type="NCBI Taxonomy" id="61645"/>
    <lineage>
        <taxon>Bacteria</taxon>
        <taxon>Pseudomonadati</taxon>
        <taxon>Pseudomonadota</taxon>
        <taxon>Gammaproteobacteria</taxon>
        <taxon>Enterobacterales</taxon>
        <taxon>Enterobacteriaceae</taxon>
        <taxon>Enterobacter</taxon>
        <taxon>Enterobacter cloacae complex</taxon>
    </lineage>
</organism>
<proteinExistence type="predicted"/>
<reference evidence="1 2" key="1">
    <citation type="submission" date="2016-04" db="EMBL/GenBank/DDBJ databases">
        <authorList>
            <person name="Osei Sekyere J."/>
            <person name="Sivertsen A."/>
            <person name="Pedersen A.T."/>
            <person name="Sundsfjord A."/>
        </authorList>
    </citation>
    <scope>NUCLEOTIDE SEQUENCE [LARGE SCALE GENOMIC DNA]</scope>
    <source>
        <strain evidence="1 2">ST435:939705067</strain>
    </source>
</reference>
<evidence type="ECO:0000313" key="1">
    <source>
        <dbReference type="EMBL" id="OEH10480.1"/>
    </source>
</evidence>
<evidence type="ECO:0000313" key="2">
    <source>
        <dbReference type="Proteomes" id="UP000050495"/>
    </source>
</evidence>
<protein>
    <submittedName>
        <fullName evidence="1">Uncharacterized protein</fullName>
    </submittedName>
</protein>
<dbReference type="Proteomes" id="UP000050495">
    <property type="component" value="Unassembled WGS sequence"/>
</dbReference>
<accession>A0AAQ0XSN3</accession>
<sequence>MGCSVVVVLVVMAAILTPAPLIKMVLTLKAHPLAVVARLTLVVKAVVHQKVMVVRKVVAAARVMITVDINS</sequence>
<dbReference type="EMBL" id="LJEY02000204">
    <property type="protein sequence ID" value="OEH10480.1"/>
    <property type="molecule type" value="Genomic_DNA"/>
</dbReference>
<comment type="caution">
    <text evidence="1">The sequence shown here is derived from an EMBL/GenBank/DDBJ whole genome shotgun (WGS) entry which is preliminary data.</text>
</comment>
<name>A0AAQ0XSN3_ENTAS</name>
<gene>
    <name evidence="1" type="ORF">AN696_0223430</name>
</gene>
<dbReference type="AlphaFoldDB" id="A0AAQ0XSN3"/>